<protein>
    <recommendedName>
        <fullName evidence="3">Transposase</fullName>
    </recommendedName>
</protein>
<accession>A0ABQ9DD24</accession>
<proteinExistence type="predicted"/>
<evidence type="ECO:0008006" key="3">
    <source>
        <dbReference type="Google" id="ProtNLM"/>
    </source>
</evidence>
<comment type="caution">
    <text evidence="1">The sequence shown here is derived from an EMBL/GenBank/DDBJ whole genome shotgun (WGS) entry which is preliminary data.</text>
</comment>
<evidence type="ECO:0000313" key="1">
    <source>
        <dbReference type="EMBL" id="KAJ7419518.1"/>
    </source>
</evidence>
<gene>
    <name evidence="1" type="ORF">WISP_53401</name>
</gene>
<reference evidence="1" key="1">
    <citation type="submission" date="2019-10" db="EMBL/GenBank/DDBJ databases">
        <authorList>
            <person name="Soares A.E.R."/>
            <person name="Aleixo A."/>
            <person name="Schneider P."/>
            <person name="Miyaki C.Y."/>
            <person name="Schneider M.P."/>
            <person name="Mello C."/>
            <person name="Vasconcelos A.T.R."/>
        </authorList>
    </citation>
    <scope>NUCLEOTIDE SEQUENCE</scope>
    <source>
        <tissue evidence="1">Muscle</tissue>
    </source>
</reference>
<sequence length="67" mass="7624">MLKLTSHQEELVIDLGFFNSRLHTGCWGDAAHLAAPPVQDDVNWGKQRQELTRIIEYPELEGAPKDH</sequence>
<name>A0ABQ9DD24_9PASS</name>
<dbReference type="Proteomes" id="UP001145742">
    <property type="component" value="Unassembled WGS sequence"/>
</dbReference>
<keyword evidence="2" id="KW-1185">Reference proteome</keyword>
<organism evidence="1 2">
    <name type="scientific">Willisornis vidua</name>
    <name type="common">Xingu scale-backed antbird</name>
    <dbReference type="NCBI Taxonomy" id="1566151"/>
    <lineage>
        <taxon>Eukaryota</taxon>
        <taxon>Metazoa</taxon>
        <taxon>Chordata</taxon>
        <taxon>Craniata</taxon>
        <taxon>Vertebrata</taxon>
        <taxon>Euteleostomi</taxon>
        <taxon>Archelosauria</taxon>
        <taxon>Archosauria</taxon>
        <taxon>Dinosauria</taxon>
        <taxon>Saurischia</taxon>
        <taxon>Theropoda</taxon>
        <taxon>Coelurosauria</taxon>
        <taxon>Aves</taxon>
        <taxon>Neognathae</taxon>
        <taxon>Neoaves</taxon>
        <taxon>Telluraves</taxon>
        <taxon>Australaves</taxon>
        <taxon>Passeriformes</taxon>
        <taxon>Thamnophilidae</taxon>
        <taxon>Willisornis</taxon>
    </lineage>
</organism>
<evidence type="ECO:0000313" key="2">
    <source>
        <dbReference type="Proteomes" id="UP001145742"/>
    </source>
</evidence>
<dbReference type="EMBL" id="WHWB01033491">
    <property type="protein sequence ID" value="KAJ7419518.1"/>
    <property type="molecule type" value="Genomic_DNA"/>
</dbReference>